<reference evidence="4" key="1">
    <citation type="submission" date="2022-11" db="UniProtKB">
        <authorList>
            <consortium name="WormBaseParasite"/>
        </authorList>
    </citation>
    <scope>IDENTIFICATION</scope>
</reference>
<dbReference type="Proteomes" id="UP000887572">
    <property type="component" value="Unplaced"/>
</dbReference>
<evidence type="ECO:0000256" key="1">
    <source>
        <dbReference type="SAM" id="MobiDB-lite"/>
    </source>
</evidence>
<evidence type="ECO:0000256" key="2">
    <source>
        <dbReference type="SAM" id="SignalP"/>
    </source>
</evidence>
<dbReference type="WBParaSite" id="Gr19_v10_g5670.t1">
    <property type="protein sequence ID" value="Gr19_v10_g5670.t1"/>
    <property type="gene ID" value="Gr19_v10_g5670"/>
</dbReference>
<evidence type="ECO:0000313" key="3">
    <source>
        <dbReference type="Proteomes" id="UP000887572"/>
    </source>
</evidence>
<feature type="region of interest" description="Disordered" evidence="1">
    <location>
        <begin position="517"/>
        <end position="545"/>
    </location>
</feature>
<proteinExistence type="predicted"/>
<organism evidence="3 4">
    <name type="scientific">Globodera rostochiensis</name>
    <name type="common">Golden nematode worm</name>
    <name type="synonym">Heterodera rostochiensis</name>
    <dbReference type="NCBI Taxonomy" id="31243"/>
    <lineage>
        <taxon>Eukaryota</taxon>
        <taxon>Metazoa</taxon>
        <taxon>Ecdysozoa</taxon>
        <taxon>Nematoda</taxon>
        <taxon>Chromadorea</taxon>
        <taxon>Rhabditida</taxon>
        <taxon>Tylenchina</taxon>
        <taxon>Tylenchomorpha</taxon>
        <taxon>Tylenchoidea</taxon>
        <taxon>Heteroderidae</taxon>
        <taxon>Heteroderinae</taxon>
        <taxon>Globodera</taxon>
    </lineage>
</organism>
<accession>A0A914HYJ9</accession>
<feature type="signal peptide" evidence="2">
    <location>
        <begin position="1"/>
        <end position="19"/>
    </location>
</feature>
<evidence type="ECO:0000313" key="4">
    <source>
        <dbReference type="WBParaSite" id="Gr19_v10_g5670.t1"/>
    </source>
</evidence>
<feature type="chain" id="PRO_5037069466" evidence="2">
    <location>
        <begin position="20"/>
        <end position="1029"/>
    </location>
</feature>
<dbReference type="AlphaFoldDB" id="A0A914HYJ9"/>
<protein>
    <submittedName>
        <fullName evidence="4">Uncharacterized protein</fullName>
    </submittedName>
</protein>
<keyword evidence="3" id="KW-1185">Reference proteome</keyword>
<sequence>MKSFFQFVIAISSICTTLAAIPPPLVEIDEMYSKLLGLPINKDEATRDFSAGGTFVSEFDKNLKMDLDFVLFKQDIAKMLYYAEKSLASEEHKQLFDKKQKNFDEFFGAVQEHSLTGICEIWKFWRNLGDEFAKNGLMPIQAQIYVQSRQFIDAPRRINCAKIEQLFKEDRNVKKAAKEKKGWAQLFLDDLKFVHFNAIKYALIQKYDDSSQKWKFSKLFDAEMMSNETNFAFQLRLLHVEANADRIRHIKSVIKEHLIDEEMLLRLEMYAPAVFVPEIVDDQTLADKYIKVTTTEQKTSLLDVELSIRIYFGRIWQIFGVERFQYESDRQNTSAFNELVPKFPFLLQIFRNELTDKQIEEKQIENYINFLDSNKSKKVSKIARLIIDMLAYHQWFKTIGDGIRLDEDKQLITKYLEAIELWIETLEDSKRLSPFAEDVEYFNFLEQGKKSLEVYLQRDANANLSDKKSAKIPIGGTLKEMHGGTVGNILSLKSFRDKLKRIEINKKRMNELFDDVEPRGKAQKVEPTGKGQIATKSDEPPPPPPNIFADDSEIFVMAFLYQQILIGKESMASFSIKLFNTDAVYFLLNDLINDVMGAIRSLNTTKNAKLQRMVSQILKIAKSENFGEKSPTFVEKIKKSCYMQSFLEWVTNNGTMHSESAPWRKFVDEFGLSEIVKGKIGAPSEADFNWNRPNCEDEKEKADTFPTIQNLTTNFNTQNLYENIFRASSMETVRSIHTELSLRNAVSWLVSLTDEQRKSVEIVLIESLITLRIIDIFEDDKVSATVRMLCTTVAFINMTTNTEKLTKVIWKTPAHCFRDNVEADPTYFDQSAIVAHWHINFFREYLLKCSDNDLLVQSIRETMGSLYTLGMLVGSDAVFNLMSNEQIRPKIINQNQDYFDSNKYGQEEKVLKTLMDQWRLYLRFVYESISAEPDKASKYALLISNLMLEMDKFLITNKNNKKLTSNSKKLSNVWLPKEIAAVAETEFQWFEAKNEPAPTEMVQKMHFKQLKKLRFNRKSGKNLQKFLKI</sequence>
<keyword evidence="2" id="KW-0732">Signal</keyword>
<name>A0A914HYJ9_GLORO</name>